<dbReference type="Pfam" id="PF00379">
    <property type="entry name" value="Chitin_bind_4"/>
    <property type="match status" value="2"/>
</dbReference>
<dbReference type="PROSITE" id="PS51155">
    <property type="entry name" value="CHIT_BIND_RR_2"/>
    <property type="match status" value="2"/>
</dbReference>
<dbReference type="PANTHER" id="PTHR10380">
    <property type="entry name" value="CUTICLE PROTEIN"/>
    <property type="match status" value="1"/>
</dbReference>
<dbReference type="PANTHER" id="PTHR10380:SF206">
    <property type="entry name" value="GH27759P"/>
    <property type="match status" value="1"/>
</dbReference>
<dbReference type="AlphaFoldDB" id="A0A9J6C2G4"/>
<keyword evidence="4" id="KW-1185">Reference proteome</keyword>
<proteinExistence type="predicted"/>
<evidence type="ECO:0000256" key="1">
    <source>
        <dbReference type="PROSITE-ProRule" id="PRU00497"/>
    </source>
</evidence>
<dbReference type="GO" id="GO:0008010">
    <property type="term" value="F:structural constituent of chitin-based larval cuticle"/>
    <property type="evidence" value="ECO:0007669"/>
    <property type="project" value="TreeGrafter"/>
</dbReference>
<gene>
    <name evidence="3" type="ORF">PVAND_006213</name>
</gene>
<reference evidence="3" key="1">
    <citation type="submission" date="2021-03" db="EMBL/GenBank/DDBJ databases">
        <title>Chromosome level genome of the anhydrobiotic midge Polypedilum vanderplanki.</title>
        <authorList>
            <person name="Yoshida Y."/>
            <person name="Kikawada T."/>
            <person name="Gusev O."/>
        </authorList>
    </citation>
    <scope>NUCLEOTIDE SEQUENCE</scope>
    <source>
        <strain evidence="3">NIAS01</strain>
        <tissue evidence="3">Whole body or cell culture</tissue>
    </source>
</reference>
<feature type="region of interest" description="Disordered" evidence="2">
    <location>
        <begin position="212"/>
        <end position="250"/>
    </location>
</feature>
<feature type="compositionally biased region" description="Low complexity" evidence="2">
    <location>
        <begin position="216"/>
        <end position="236"/>
    </location>
</feature>
<sequence>MIIQFSHANWGTPGSGQYHIQTDEGPERFFRYQTDNGQFRKEKRLKDGTVIGTNAWIDGFGYLRQNDYIADHAGYRILKSKTVFVGKDKHIQDAMKESKKVPATSGVLVPSSSQSPAILPYIPPSTTISPISSNIPYSTPGHYHNKVPAVVIRPHAYPSDKFNPNLKFNSLDQQPVISITSNDISSIQTPSIYYQPPYEASSNENEHSLPPIVVLSTPAPSSDNDDSNSSPVVTNNQQVEDESHLPPLAYYPSSTTVKPLVKDESHLPPIAFYSSSTENSLDYNSVIPLASSPVSSTVKSLNNELLPPKDDSYDAIVSITSRPRLTSHYETSTSRTIVDYDRNTIETAESHLSPTYRDHQQRENNVPLFDRSKYQKTPYYDGVGVTANGFRYFLPRQYQEEVENKNEGSRDGSFGYIDPFGIRRVIYYNAGKNGFIHRKNNRYVGFNSTPYDPRPN</sequence>
<dbReference type="EMBL" id="JADBJN010000002">
    <property type="protein sequence ID" value="KAG5676372.1"/>
    <property type="molecule type" value="Genomic_DNA"/>
</dbReference>
<evidence type="ECO:0000313" key="4">
    <source>
        <dbReference type="Proteomes" id="UP001107558"/>
    </source>
</evidence>
<dbReference type="InterPro" id="IPR050468">
    <property type="entry name" value="Cuticle_Struct_Prot"/>
</dbReference>
<evidence type="ECO:0000313" key="3">
    <source>
        <dbReference type="EMBL" id="KAG5676372.1"/>
    </source>
</evidence>
<accession>A0A9J6C2G4</accession>
<comment type="caution">
    <text evidence="3">The sequence shown here is derived from an EMBL/GenBank/DDBJ whole genome shotgun (WGS) entry which is preliminary data.</text>
</comment>
<dbReference type="OrthoDB" id="8251006at2759"/>
<dbReference type="InterPro" id="IPR000618">
    <property type="entry name" value="Insect_cuticle"/>
</dbReference>
<organism evidence="3 4">
    <name type="scientific">Polypedilum vanderplanki</name>
    <name type="common">Sleeping chironomid midge</name>
    <dbReference type="NCBI Taxonomy" id="319348"/>
    <lineage>
        <taxon>Eukaryota</taxon>
        <taxon>Metazoa</taxon>
        <taxon>Ecdysozoa</taxon>
        <taxon>Arthropoda</taxon>
        <taxon>Hexapoda</taxon>
        <taxon>Insecta</taxon>
        <taxon>Pterygota</taxon>
        <taxon>Neoptera</taxon>
        <taxon>Endopterygota</taxon>
        <taxon>Diptera</taxon>
        <taxon>Nematocera</taxon>
        <taxon>Chironomoidea</taxon>
        <taxon>Chironomidae</taxon>
        <taxon>Chironominae</taxon>
        <taxon>Polypedilum</taxon>
        <taxon>Polypedilum</taxon>
    </lineage>
</organism>
<protein>
    <recommendedName>
        <fullName evidence="5">Cuticle protein</fullName>
    </recommendedName>
</protein>
<dbReference type="Proteomes" id="UP001107558">
    <property type="component" value="Chromosome 2"/>
</dbReference>
<name>A0A9J6C2G4_POLVA</name>
<dbReference type="GO" id="GO:0062129">
    <property type="term" value="C:chitin-based extracellular matrix"/>
    <property type="evidence" value="ECO:0007669"/>
    <property type="project" value="TreeGrafter"/>
</dbReference>
<evidence type="ECO:0008006" key="5">
    <source>
        <dbReference type="Google" id="ProtNLM"/>
    </source>
</evidence>
<keyword evidence="1" id="KW-0193">Cuticle</keyword>
<evidence type="ECO:0000256" key="2">
    <source>
        <dbReference type="SAM" id="MobiDB-lite"/>
    </source>
</evidence>